<organism evidence="1 2">
    <name type="scientific">Botryotinia fuckeliana (strain T4)</name>
    <name type="common">Noble rot fungus</name>
    <name type="synonym">Botrytis cinerea</name>
    <dbReference type="NCBI Taxonomy" id="999810"/>
    <lineage>
        <taxon>Eukaryota</taxon>
        <taxon>Fungi</taxon>
        <taxon>Dikarya</taxon>
        <taxon>Ascomycota</taxon>
        <taxon>Pezizomycotina</taxon>
        <taxon>Leotiomycetes</taxon>
        <taxon>Helotiales</taxon>
        <taxon>Sclerotiniaceae</taxon>
        <taxon>Botrytis</taxon>
    </lineage>
</organism>
<accession>G2YC37</accession>
<dbReference type="HOGENOM" id="CLU_2157998_0_0_1"/>
<dbReference type="InParanoid" id="G2YC37"/>
<reference evidence="2" key="1">
    <citation type="journal article" date="2011" name="PLoS Genet.">
        <title>Genomic analysis of the necrotrophic fungal pathogens Sclerotinia sclerotiorum and Botrytis cinerea.</title>
        <authorList>
            <person name="Amselem J."/>
            <person name="Cuomo C.A."/>
            <person name="van Kan J.A."/>
            <person name="Viaud M."/>
            <person name="Benito E.P."/>
            <person name="Couloux A."/>
            <person name="Coutinho P.M."/>
            <person name="de Vries R.P."/>
            <person name="Dyer P.S."/>
            <person name="Fillinger S."/>
            <person name="Fournier E."/>
            <person name="Gout L."/>
            <person name="Hahn M."/>
            <person name="Kohn L."/>
            <person name="Lapalu N."/>
            <person name="Plummer K.M."/>
            <person name="Pradier J.M."/>
            <person name="Quevillon E."/>
            <person name="Sharon A."/>
            <person name="Simon A."/>
            <person name="ten Have A."/>
            <person name="Tudzynski B."/>
            <person name="Tudzynski P."/>
            <person name="Wincker P."/>
            <person name="Andrew M."/>
            <person name="Anthouard V."/>
            <person name="Beever R.E."/>
            <person name="Beffa R."/>
            <person name="Benoit I."/>
            <person name="Bouzid O."/>
            <person name="Brault B."/>
            <person name="Chen Z."/>
            <person name="Choquer M."/>
            <person name="Collemare J."/>
            <person name="Cotton P."/>
            <person name="Danchin E.G."/>
            <person name="Da Silva C."/>
            <person name="Gautier A."/>
            <person name="Giraud C."/>
            <person name="Giraud T."/>
            <person name="Gonzalez C."/>
            <person name="Grossetete S."/>
            <person name="Guldener U."/>
            <person name="Henrissat B."/>
            <person name="Howlett B.J."/>
            <person name="Kodira C."/>
            <person name="Kretschmer M."/>
            <person name="Lappartient A."/>
            <person name="Leroch M."/>
            <person name="Levis C."/>
            <person name="Mauceli E."/>
            <person name="Neuveglise C."/>
            <person name="Oeser B."/>
            <person name="Pearson M."/>
            <person name="Poulain J."/>
            <person name="Poussereau N."/>
            <person name="Quesneville H."/>
            <person name="Rascle C."/>
            <person name="Schumacher J."/>
            <person name="Segurens B."/>
            <person name="Sexton A."/>
            <person name="Silva E."/>
            <person name="Sirven C."/>
            <person name="Soanes D.M."/>
            <person name="Talbot N.J."/>
            <person name="Templeton M."/>
            <person name="Yandava C."/>
            <person name="Yarden O."/>
            <person name="Zeng Q."/>
            <person name="Rollins J.A."/>
            <person name="Lebrun M.H."/>
            <person name="Dickman M."/>
        </authorList>
    </citation>
    <scope>NUCLEOTIDE SEQUENCE [LARGE SCALE GENOMIC DNA]</scope>
    <source>
        <strain evidence="2">T4</strain>
    </source>
</reference>
<proteinExistence type="predicted"/>
<evidence type="ECO:0000313" key="2">
    <source>
        <dbReference type="Proteomes" id="UP000008177"/>
    </source>
</evidence>
<dbReference type="Proteomes" id="UP000008177">
    <property type="component" value="Unplaced contigs"/>
</dbReference>
<protein>
    <submittedName>
        <fullName evidence="1">Uncharacterized protein</fullName>
    </submittedName>
</protein>
<sequence length="111" mass="13176">MVWADTRTKNWYLRDDGWNSNTYPYTQLDFLYRCSFPTWRHWNIAYTQKGFLKKWTKRTFVLLAWTVAFIDIYKKRTSGGGLGLNGLLNRWFKKGLLVTASTLTKLAKNIQ</sequence>
<dbReference type="AlphaFoldDB" id="G2YC37"/>
<name>G2YC37_BOTF4</name>
<gene>
    <name evidence="1" type="ORF">BofuT4_P099880.1</name>
</gene>
<evidence type="ECO:0000313" key="1">
    <source>
        <dbReference type="EMBL" id="CCD49478.1"/>
    </source>
</evidence>
<dbReference type="EMBL" id="FQ790314">
    <property type="protein sequence ID" value="CCD49478.1"/>
    <property type="molecule type" value="Genomic_DNA"/>
</dbReference>